<feature type="domain" description="Zn(2)-C6 fungal-type" evidence="4">
    <location>
        <begin position="32"/>
        <end position="57"/>
    </location>
</feature>
<evidence type="ECO:0000256" key="1">
    <source>
        <dbReference type="ARBA" id="ARBA00023015"/>
    </source>
</evidence>
<dbReference type="PANTHER" id="PTHR47657:SF13">
    <property type="entry name" value="ZN(2)-C6 FUNGAL-TYPE DOMAIN-CONTAINING PROTEIN-RELATED"/>
    <property type="match status" value="1"/>
</dbReference>
<dbReference type="CDD" id="cd00067">
    <property type="entry name" value="GAL4"/>
    <property type="match status" value="1"/>
</dbReference>
<dbReference type="Pfam" id="PF11951">
    <property type="entry name" value="Fungal_trans_2"/>
    <property type="match status" value="1"/>
</dbReference>
<dbReference type="InterPro" id="IPR052400">
    <property type="entry name" value="Zn2-C6_fungal_TF"/>
</dbReference>
<keyword evidence="3" id="KW-0539">Nucleus</keyword>
<comment type="caution">
    <text evidence="5">The sequence shown here is derived from an EMBL/GenBank/DDBJ whole genome shotgun (WGS) entry which is preliminary data.</text>
</comment>
<dbReference type="InterPro" id="IPR001138">
    <property type="entry name" value="Zn2Cys6_DnaBD"/>
</dbReference>
<dbReference type="AlphaFoldDB" id="A0A8H6E088"/>
<keyword evidence="1" id="KW-0805">Transcription regulation</keyword>
<reference evidence="5 6" key="1">
    <citation type="submission" date="2019-04" db="EMBL/GenBank/DDBJ databases">
        <title>Aspergillus burnettii sp. nov., novel species from soil in southeast Queensland.</title>
        <authorList>
            <person name="Gilchrist C.L.M."/>
            <person name="Pitt J.I."/>
            <person name="Lange L."/>
            <person name="Lacey H.J."/>
            <person name="Vuong D."/>
            <person name="Midgley D.J."/>
            <person name="Greenfield P."/>
            <person name="Bradbury M."/>
            <person name="Lacey E."/>
            <person name="Busk P.K."/>
            <person name="Pilgaard B."/>
            <person name="Chooi Y.H."/>
            <person name="Piggott A.M."/>
        </authorList>
    </citation>
    <scope>NUCLEOTIDE SEQUENCE [LARGE SCALE GENOMIC DNA]</scope>
    <source>
        <strain evidence="5 6">FRR 5400</strain>
    </source>
</reference>
<accession>A0A8H6E088</accession>
<evidence type="ECO:0000313" key="6">
    <source>
        <dbReference type="Proteomes" id="UP000541154"/>
    </source>
</evidence>
<dbReference type="EMBL" id="SPNV01000624">
    <property type="protein sequence ID" value="KAF5854866.1"/>
    <property type="molecule type" value="Genomic_DNA"/>
</dbReference>
<keyword evidence="6" id="KW-1185">Reference proteome</keyword>
<keyword evidence="2" id="KW-0804">Transcription</keyword>
<name>A0A8H6E088_PETAA</name>
<evidence type="ECO:0000256" key="2">
    <source>
        <dbReference type="ARBA" id="ARBA00023163"/>
    </source>
</evidence>
<evidence type="ECO:0000259" key="4">
    <source>
        <dbReference type="Pfam" id="PF00172"/>
    </source>
</evidence>
<sequence length="421" mass="47987">MWTFLRSLICFHLRGYEPVDQRLPRYATYTSQCDEKKPSCTNCLHHSIDCDFSRSTPTSLSPSAPAASPARHRYRFKESKYQTLASSSPNEWGQNADTNSVAVQCNLSASDSSARGISFADLELFHHYTTSTYRTLSEESIDSHRVWLIHLPQWGISFPSILHLLLALAALHLCHQQPDLRRQYVMQADDHFTFGVRSVTAVLSQLNSENCQLIYMSAVLISLVYFGHGPRSGEYLVFSDQGRAEWLVLMRGVRSILSSKRDEIFSGILEPQSDDSIQHVTSELQAELLKHCTHIAELKALIDAQAVGSNRDLFIHAVNALPETFEEVYKMRSAGRDGVALLPMVIGWIYRRPEPFVVLLEEKEPLALLILAYWSILLKYMTTSWLFIGWDEHVIKGIRSSLNEEFLEWIQWPEAVIRPRG</sequence>
<protein>
    <recommendedName>
        <fullName evidence="4">Zn(2)-C6 fungal-type domain-containing protein</fullName>
    </recommendedName>
</protein>
<proteinExistence type="predicted"/>
<gene>
    <name evidence="5" type="ORF">ETB97_011002</name>
</gene>
<evidence type="ECO:0000256" key="3">
    <source>
        <dbReference type="ARBA" id="ARBA00023242"/>
    </source>
</evidence>
<evidence type="ECO:0000313" key="5">
    <source>
        <dbReference type="EMBL" id="KAF5854866.1"/>
    </source>
</evidence>
<dbReference type="PANTHER" id="PTHR47657">
    <property type="entry name" value="STEROL REGULATORY ELEMENT-BINDING PROTEIN ECM22"/>
    <property type="match status" value="1"/>
</dbReference>
<dbReference type="Pfam" id="PF00172">
    <property type="entry name" value="Zn_clus"/>
    <property type="match status" value="1"/>
</dbReference>
<dbReference type="GO" id="GO:0000981">
    <property type="term" value="F:DNA-binding transcription factor activity, RNA polymerase II-specific"/>
    <property type="evidence" value="ECO:0007669"/>
    <property type="project" value="InterPro"/>
</dbReference>
<organism evidence="5 6">
    <name type="scientific">Petromyces alliaceus</name>
    <name type="common">Aspergillus alliaceus</name>
    <dbReference type="NCBI Taxonomy" id="209559"/>
    <lineage>
        <taxon>Eukaryota</taxon>
        <taxon>Fungi</taxon>
        <taxon>Dikarya</taxon>
        <taxon>Ascomycota</taxon>
        <taxon>Pezizomycotina</taxon>
        <taxon>Eurotiomycetes</taxon>
        <taxon>Eurotiomycetidae</taxon>
        <taxon>Eurotiales</taxon>
        <taxon>Aspergillaceae</taxon>
        <taxon>Aspergillus</taxon>
        <taxon>Aspergillus subgen. Circumdati</taxon>
    </lineage>
</organism>
<dbReference type="GO" id="GO:0008270">
    <property type="term" value="F:zinc ion binding"/>
    <property type="evidence" value="ECO:0007669"/>
    <property type="project" value="InterPro"/>
</dbReference>
<dbReference type="InterPro" id="IPR021858">
    <property type="entry name" value="Fun_TF"/>
</dbReference>
<dbReference type="Proteomes" id="UP000541154">
    <property type="component" value="Unassembled WGS sequence"/>
</dbReference>